<dbReference type="InterPro" id="IPR047057">
    <property type="entry name" value="MerR_fam"/>
</dbReference>
<dbReference type="HOGENOM" id="CLU_065103_2_2_11"/>
<dbReference type="Proteomes" id="UP000006666">
    <property type="component" value="Chromosome"/>
</dbReference>
<dbReference type="EMBL" id="CP001686">
    <property type="protein sequence ID" value="ACV05380.1"/>
    <property type="molecule type" value="Genomic_DNA"/>
</dbReference>
<dbReference type="STRING" id="478801.Ksed_03030"/>
<dbReference type="GO" id="GO:0003700">
    <property type="term" value="F:DNA-binding transcription factor activity"/>
    <property type="evidence" value="ECO:0007669"/>
    <property type="project" value="InterPro"/>
</dbReference>
<dbReference type="InterPro" id="IPR000551">
    <property type="entry name" value="MerR-type_HTH_dom"/>
</dbReference>
<organism evidence="3 4">
    <name type="scientific">Kytococcus sedentarius (strain ATCC 14392 / DSM 20547 / JCM 11482 / CCUG 33030 / NBRC 15357 / NCTC 11040 / CCM 314 / 541)</name>
    <name type="common">Micrococcus sedentarius</name>
    <dbReference type="NCBI Taxonomy" id="478801"/>
    <lineage>
        <taxon>Bacteria</taxon>
        <taxon>Bacillati</taxon>
        <taxon>Actinomycetota</taxon>
        <taxon>Actinomycetes</taxon>
        <taxon>Micrococcales</taxon>
        <taxon>Kytococcaceae</taxon>
        <taxon>Kytococcus</taxon>
    </lineage>
</organism>
<dbReference type="PROSITE" id="PS50937">
    <property type="entry name" value="HTH_MERR_2"/>
    <property type="match status" value="1"/>
</dbReference>
<dbReference type="RefSeq" id="WP_012801798.1">
    <property type="nucleotide sequence ID" value="NC_013169.1"/>
</dbReference>
<accession>C7NJZ3</accession>
<gene>
    <name evidence="3" type="ordered locus">Ksed_03030</name>
</gene>
<dbReference type="InterPro" id="IPR010499">
    <property type="entry name" value="AraC_E-bd"/>
</dbReference>
<dbReference type="eggNOG" id="COG4978">
    <property type="taxonomic scope" value="Bacteria"/>
</dbReference>
<dbReference type="KEGG" id="kse:Ksed_03030"/>
<dbReference type="Pfam" id="PF06445">
    <property type="entry name" value="GyrI-like"/>
    <property type="match status" value="1"/>
</dbReference>
<dbReference type="InterPro" id="IPR029442">
    <property type="entry name" value="GyrI-like"/>
</dbReference>
<proteinExistence type="predicted"/>
<dbReference type="eggNOG" id="COG0789">
    <property type="taxonomic scope" value="Bacteria"/>
</dbReference>
<dbReference type="SUPFAM" id="SSF46955">
    <property type="entry name" value="Putative DNA-binding domain"/>
    <property type="match status" value="1"/>
</dbReference>
<dbReference type="Pfam" id="PF13411">
    <property type="entry name" value="MerR_1"/>
    <property type="match status" value="1"/>
</dbReference>
<dbReference type="PROSITE" id="PS00552">
    <property type="entry name" value="HTH_MERR_1"/>
    <property type="match status" value="1"/>
</dbReference>
<dbReference type="InterPro" id="IPR009061">
    <property type="entry name" value="DNA-bd_dom_put_sf"/>
</dbReference>
<dbReference type="SUPFAM" id="SSF55136">
    <property type="entry name" value="Probable bacterial effector-binding domain"/>
    <property type="match status" value="1"/>
</dbReference>
<dbReference type="SMART" id="SM00422">
    <property type="entry name" value="HTH_MERR"/>
    <property type="match status" value="1"/>
</dbReference>
<keyword evidence="1" id="KW-0238">DNA-binding</keyword>
<name>C7NJZ3_KYTSD</name>
<dbReference type="Gene3D" id="3.20.80.10">
    <property type="entry name" value="Regulatory factor, effector binding domain"/>
    <property type="match status" value="1"/>
</dbReference>
<evidence type="ECO:0000259" key="2">
    <source>
        <dbReference type="PROSITE" id="PS50937"/>
    </source>
</evidence>
<dbReference type="PANTHER" id="PTHR30204:SF97">
    <property type="entry name" value="MERR FAMILY REGULATORY PROTEIN"/>
    <property type="match status" value="1"/>
</dbReference>
<dbReference type="SMART" id="SM00871">
    <property type="entry name" value="AraC_E_bind"/>
    <property type="match status" value="1"/>
</dbReference>
<dbReference type="AlphaFoldDB" id="C7NJZ3"/>
<dbReference type="PANTHER" id="PTHR30204">
    <property type="entry name" value="REDOX-CYCLING DRUG-SENSING TRANSCRIPTIONAL ACTIVATOR SOXR"/>
    <property type="match status" value="1"/>
</dbReference>
<protein>
    <submittedName>
        <fullName evidence="3">Predicted transcriptional regulator</fullName>
    </submittedName>
</protein>
<evidence type="ECO:0000313" key="3">
    <source>
        <dbReference type="EMBL" id="ACV05380.1"/>
    </source>
</evidence>
<feature type="domain" description="HTH merR-type" evidence="2">
    <location>
        <begin position="7"/>
        <end position="77"/>
    </location>
</feature>
<evidence type="ECO:0000313" key="4">
    <source>
        <dbReference type="Proteomes" id="UP000006666"/>
    </source>
</evidence>
<keyword evidence="4" id="KW-1185">Reference proteome</keyword>
<dbReference type="InterPro" id="IPR011256">
    <property type="entry name" value="Reg_factor_effector_dom_sf"/>
</dbReference>
<evidence type="ECO:0000256" key="1">
    <source>
        <dbReference type="ARBA" id="ARBA00023125"/>
    </source>
</evidence>
<dbReference type="GO" id="GO:0003677">
    <property type="term" value="F:DNA binding"/>
    <property type="evidence" value="ECO:0007669"/>
    <property type="project" value="UniProtKB-KW"/>
</dbReference>
<dbReference type="Gene3D" id="1.10.1660.10">
    <property type="match status" value="1"/>
</dbReference>
<reference evidence="3 4" key="1">
    <citation type="journal article" date="2009" name="Stand. Genomic Sci.">
        <title>Complete genome sequence of Kytococcus sedentarius type strain (541).</title>
        <authorList>
            <person name="Sims D."/>
            <person name="Brettin T."/>
            <person name="Detter J.C."/>
            <person name="Han C."/>
            <person name="Lapidus A."/>
            <person name="Copeland A."/>
            <person name="Glavina Del Rio T."/>
            <person name="Nolan M."/>
            <person name="Chen F."/>
            <person name="Lucas S."/>
            <person name="Tice H."/>
            <person name="Cheng J.F."/>
            <person name="Bruce D."/>
            <person name="Goodwin L."/>
            <person name="Pitluck S."/>
            <person name="Ovchinnikova G."/>
            <person name="Pati A."/>
            <person name="Ivanova N."/>
            <person name="Mavrommatis K."/>
            <person name="Chen A."/>
            <person name="Palaniappan K."/>
            <person name="D'haeseleer P."/>
            <person name="Chain P."/>
            <person name="Bristow J."/>
            <person name="Eisen J.A."/>
            <person name="Markowitz V."/>
            <person name="Hugenholtz P."/>
            <person name="Schneider S."/>
            <person name="Goker M."/>
            <person name="Pukall R."/>
            <person name="Kyrpides N.C."/>
            <person name="Klenk H.P."/>
        </authorList>
    </citation>
    <scope>NUCLEOTIDE SEQUENCE [LARGE SCALE GENOMIC DNA]</scope>
    <source>
        <strain evidence="4">ATCC 14392 / DSM 20547 / JCM 11482 / CCUG 33030 / NBRC 15357 / NCTC 11040 / CCM 314 / 541</strain>
    </source>
</reference>
<sequence length="276" mass="29986">MTDTPNPMSIGQFSSLTRLSVRMLRHYDKHDVLTPAEVDAASGYRLYTSDQLADAADVRRLRDVGFGVSAIAALLTSRGTPAWEHALRMQRQSLTADLLAAQQRMALLDRMLQTKEKTMSIEISETTLPSTTMVLLRGAIPSYSEEGVLWEQFIPELGRQGLTPIGPGGVVENDPTYVEAGPDVSVWLPVAPGTTARGPLEVHELPEQRAVKATITGPYSQISEAHAQMAQYMGQEGLTEASPGDGPVGKVVNRYLSDPSNTPEADLLTEVYRPLA</sequence>